<keyword evidence="2" id="KW-1185">Reference proteome</keyword>
<accession>A0A6A4QNX1</accession>
<comment type="caution">
    <text evidence="1">The sequence shown here is derived from an EMBL/GenBank/DDBJ whole genome shotgun (WGS) entry which is preliminary data.</text>
</comment>
<gene>
    <name evidence="1" type="ORF">Lalb_Chr04g0262161</name>
</gene>
<proteinExistence type="predicted"/>
<evidence type="ECO:0000313" key="1">
    <source>
        <dbReference type="EMBL" id="KAE9616098.1"/>
    </source>
</evidence>
<protein>
    <submittedName>
        <fullName evidence="1">Uncharacterized protein</fullName>
    </submittedName>
</protein>
<organism evidence="1 2">
    <name type="scientific">Lupinus albus</name>
    <name type="common">White lupine</name>
    <name type="synonym">Lupinus termis</name>
    <dbReference type="NCBI Taxonomy" id="3870"/>
    <lineage>
        <taxon>Eukaryota</taxon>
        <taxon>Viridiplantae</taxon>
        <taxon>Streptophyta</taxon>
        <taxon>Embryophyta</taxon>
        <taxon>Tracheophyta</taxon>
        <taxon>Spermatophyta</taxon>
        <taxon>Magnoliopsida</taxon>
        <taxon>eudicotyledons</taxon>
        <taxon>Gunneridae</taxon>
        <taxon>Pentapetalae</taxon>
        <taxon>rosids</taxon>
        <taxon>fabids</taxon>
        <taxon>Fabales</taxon>
        <taxon>Fabaceae</taxon>
        <taxon>Papilionoideae</taxon>
        <taxon>50 kb inversion clade</taxon>
        <taxon>genistoids sensu lato</taxon>
        <taxon>core genistoids</taxon>
        <taxon>Genisteae</taxon>
        <taxon>Lupinus</taxon>
    </lineage>
</organism>
<sequence>MASFPHIANQCTTPPTTIPVVLGHNAKGVEHFKVVCFHCPLSAA</sequence>
<reference evidence="2" key="1">
    <citation type="journal article" date="2020" name="Nat. Commun.">
        <title>Genome sequence of the cluster root forming white lupin.</title>
        <authorList>
            <person name="Hufnagel B."/>
            <person name="Marques A."/>
            <person name="Soriano A."/>
            <person name="Marques L."/>
            <person name="Divol F."/>
            <person name="Doumas P."/>
            <person name="Sallet E."/>
            <person name="Mancinotti D."/>
            <person name="Carrere S."/>
            <person name="Marande W."/>
            <person name="Arribat S."/>
            <person name="Keller J."/>
            <person name="Huneau C."/>
            <person name="Blein T."/>
            <person name="Aime D."/>
            <person name="Laguerre M."/>
            <person name="Taylor J."/>
            <person name="Schubert V."/>
            <person name="Nelson M."/>
            <person name="Geu-Flores F."/>
            <person name="Crespi M."/>
            <person name="Gallardo-Guerrero K."/>
            <person name="Delaux P.-M."/>
            <person name="Salse J."/>
            <person name="Berges H."/>
            <person name="Guyot R."/>
            <person name="Gouzy J."/>
            <person name="Peret B."/>
        </authorList>
    </citation>
    <scope>NUCLEOTIDE SEQUENCE [LARGE SCALE GENOMIC DNA]</scope>
    <source>
        <strain evidence="2">cv. Amiga</strain>
    </source>
</reference>
<dbReference type="Proteomes" id="UP000447434">
    <property type="component" value="Chromosome 4"/>
</dbReference>
<name>A0A6A4QNX1_LUPAL</name>
<dbReference type="AlphaFoldDB" id="A0A6A4QNX1"/>
<dbReference type="EMBL" id="WOCE01000004">
    <property type="protein sequence ID" value="KAE9616098.1"/>
    <property type="molecule type" value="Genomic_DNA"/>
</dbReference>
<evidence type="ECO:0000313" key="2">
    <source>
        <dbReference type="Proteomes" id="UP000447434"/>
    </source>
</evidence>